<dbReference type="InterPro" id="IPR027417">
    <property type="entry name" value="P-loop_NTPase"/>
</dbReference>
<dbReference type="PANTHER" id="PTHR37512">
    <property type="entry name" value="TRIFUNCTIONAL NAD BIOSYNTHESIS/REGULATOR PROTEIN NADR"/>
    <property type="match status" value="1"/>
</dbReference>
<proteinExistence type="predicted"/>
<dbReference type="InterPro" id="IPR052735">
    <property type="entry name" value="NAD_biosynth-regulator"/>
</dbReference>
<protein>
    <submittedName>
        <fullName evidence="2">ATP-binding protein</fullName>
    </submittedName>
</protein>
<dbReference type="GO" id="GO:0005524">
    <property type="term" value="F:ATP binding"/>
    <property type="evidence" value="ECO:0007669"/>
    <property type="project" value="UniProtKB-KW"/>
</dbReference>
<sequence length="189" mass="21853">MAENRVKRVVFLGAPSTGKTTIAERVAEHYNTQYIAEFGRTYWMENQVDRLLTQEQLLYIAEEQIRQEDAAIGAANDFLIVDTNALTTWHFAIDYYGCALPELDKLADESKDRFDVVFLCADDIPFEDTWERSGDVKRKEFQQFITQQLHDRDISYTLLSGSVEERLLRATAVLQPLRSTNPPHIDEFQ</sequence>
<evidence type="ECO:0000313" key="2">
    <source>
        <dbReference type="EMBL" id="MDM7859110.1"/>
    </source>
</evidence>
<dbReference type="RefSeq" id="WP_289363016.1">
    <property type="nucleotide sequence ID" value="NZ_JAUCBP010000001.1"/>
</dbReference>
<organism evidence="2 3">
    <name type="scientific">Alteromonas arenosi</name>
    <dbReference type="NCBI Taxonomy" id="3055817"/>
    <lineage>
        <taxon>Bacteria</taxon>
        <taxon>Pseudomonadati</taxon>
        <taxon>Pseudomonadota</taxon>
        <taxon>Gammaproteobacteria</taxon>
        <taxon>Alteromonadales</taxon>
        <taxon>Alteromonadaceae</taxon>
        <taxon>Alteromonas/Salinimonas group</taxon>
        <taxon>Alteromonas</taxon>
    </lineage>
</organism>
<dbReference type="PANTHER" id="PTHR37512:SF1">
    <property type="entry name" value="NADR_TTD14 AAA DOMAIN-CONTAINING PROTEIN"/>
    <property type="match status" value="1"/>
</dbReference>
<reference evidence="2 3" key="1">
    <citation type="submission" date="2023-06" db="EMBL/GenBank/DDBJ databases">
        <title>Alteromonas sp. ASW11-36 isolated from intertidal sand.</title>
        <authorList>
            <person name="Li Y."/>
        </authorList>
    </citation>
    <scope>NUCLEOTIDE SEQUENCE [LARGE SCALE GENOMIC DNA]</scope>
    <source>
        <strain evidence="2 3">ASW11-36</strain>
    </source>
</reference>
<dbReference type="InterPro" id="IPR038727">
    <property type="entry name" value="NadR/Ttd14_AAA_dom"/>
</dbReference>
<dbReference type="Gene3D" id="3.40.50.300">
    <property type="entry name" value="P-loop containing nucleotide triphosphate hydrolases"/>
    <property type="match status" value="1"/>
</dbReference>
<keyword evidence="3" id="KW-1185">Reference proteome</keyword>
<dbReference type="SUPFAM" id="SSF52540">
    <property type="entry name" value="P-loop containing nucleoside triphosphate hydrolases"/>
    <property type="match status" value="1"/>
</dbReference>
<keyword evidence="2" id="KW-0547">Nucleotide-binding</keyword>
<dbReference type="Pfam" id="PF13521">
    <property type="entry name" value="AAA_28"/>
    <property type="match status" value="1"/>
</dbReference>
<dbReference type="Proteomes" id="UP001234343">
    <property type="component" value="Unassembled WGS sequence"/>
</dbReference>
<gene>
    <name evidence="2" type="ORF">QTP81_00645</name>
</gene>
<name>A0ABT7SSG5_9ALTE</name>
<keyword evidence="2" id="KW-0067">ATP-binding</keyword>
<accession>A0ABT7SSG5</accession>
<evidence type="ECO:0000259" key="1">
    <source>
        <dbReference type="Pfam" id="PF13521"/>
    </source>
</evidence>
<dbReference type="EMBL" id="JAUCBP010000001">
    <property type="protein sequence ID" value="MDM7859110.1"/>
    <property type="molecule type" value="Genomic_DNA"/>
</dbReference>
<evidence type="ECO:0000313" key="3">
    <source>
        <dbReference type="Proteomes" id="UP001234343"/>
    </source>
</evidence>
<comment type="caution">
    <text evidence="2">The sequence shown here is derived from an EMBL/GenBank/DDBJ whole genome shotgun (WGS) entry which is preliminary data.</text>
</comment>
<feature type="domain" description="NadR/Ttd14 AAA" evidence="1">
    <location>
        <begin position="8"/>
        <end position="166"/>
    </location>
</feature>